<dbReference type="AlphaFoldDB" id="A0A932GP05"/>
<dbReference type="PROSITE" id="PS51379">
    <property type="entry name" value="4FE4S_FER_2"/>
    <property type="match status" value="1"/>
</dbReference>
<keyword evidence="4" id="KW-0408">Iron</keyword>
<dbReference type="PANTHER" id="PTHR42859:SF17">
    <property type="entry name" value="ELECTRON TRANSPORT PROTEIN HYDN-RELATED"/>
    <property type="match status" value="1"/>
</dbReference>
<dbReference type="Gene3D" id="3.30.70.20">
    <property type="match status" value="2"/>
</dbReference>
<protein>
    <submittedName>
        <fullName evidence="7">4Fe-4S dicluster domain-containing protein</fullName>
    </submittedName>
</protein>
<keyword evidence="2" id="KW-0479">Metal-binding</keyword>
<keyword evidence="5" id="KW-0411">Iron-sulfur</keyword>
<sequence>MKRVYPVEERCINCHLCEVACIVSHSRTKTALGAYQVEKLSFNWVRPHALDPAVALAEGTPLPLNRCRVDVQGSVFISTSCRHCQEPDCVKACKNGSLYLDEVGRVLLREDHCVGCWMCLMACRYGAIERNPYVKNVPGQESNGINHHCDLCRDRSHPACVSICPTQALVYEERGSS</sequence>
<organism evidence="7 8">
    <name type="scientific">Tectimicrobiota bacterium</name>
    <dbReference type="NCBI Taxonomy" id="2528274"/>
    <lineage>
        <taxon>Bacteria</taxon>
        <taxon>Pseudomonadati</taxon>
        <taxon>Nitrospinota/Tectimicrobiota group</taxon>
        <taxon>Candidatus Tectimicrobiota</taxon>
    </lineage>
</organism>
<evidence type="ECO:0000313" key="8">
    <source>
        <dbReference type="Proteomes" id="UP000741360"/>
    </source>
</evidence>
<dbReference type="GO" id="GO:0051539">
    <property type="term" value="F:4 iron, 4 sulfur cluster binding"/>
    <property type="evidence" value="ECO:0007669"/>
    <property type="project" value="UniProtKB-KW"/>
</dbReference>
<evidence type="ECO:0000256" key="1">
    <source>
        <dbReference type="ARBA" id="ARBA00022485"/>
    </source>
</evidence>
<dbReference type="EMBL" id="JACPSX010000094">
    <property type="protein sequence ID" value="MBI3014449.1"/>
    <property type="molecule type" value="Genomic_DNA"/>
</dbReference>
<evidence type="ECO:0000256" key="2">
    <source>
        <dbReference type="ARBA" id="ARBA00022723"/>
    </source>
</evidence>
<feature type="domain" description="4Fe-4S ferredoxin-type" evidence="6">
    <location>
        <begin position="104"/>
        <end position="133"/>
    </location>
</feature>
<evidence type="ECO:0000313" key="7">
    <source>
        <dbReference type="EMBL" id="MBI3014449.1"/>
    </source>
</evidence>
<evidence type="ECO:0000256" key="3">
    <source>
        <dbReference type="ARBA" id="ARBA00022737"/>
    </source>
</evidence>
<keyword evidence="1" id="KW-0004">4Fe-4S</keyword>
<dbReference type="InterPro" id="IPR017896">
    <property type="entry name" value="4Fe4S_Fe-S-bd"/>
</dbReference>
<gene>
    <name evidence="7" type="ORF">HYY65_05175</name>
</gene>
<evidence type="ECO:0000259" key="6">
    <source>
        <dbReference type="PROSITE" id="PS51379"/>
    </source>
</evidence>
<dbReference type="SUPFAM" id="SSF54862">
    <property type="entry name" value="4Fe-4S ferredoxins"/>
    <property type="match status" value="1"/>
</dbReference>
<dbReference type="GO" id="GO:0046872">
    <property type="term" value="F:metal ion binding"/>
    <property type="evidence" value="ECO:0007669"/>
    <property type="project" value="UniProtKB-KW"/>
</dbReference>
<comment type="caution">
    <text evidence="7">The sequence shown here is derived from an EMBL/GenBank/DDBJ whole genome shotgun (WGS) entry which is preliminary data.</text>
</comment>
<evidence type="ECO:0000256" key="5">
    <source>
        <dbReference type="ARBA" id="ARBA00023014"/>
    </source>
</evidence>
<reference evidence="7" key="1">
    <citation type="submission" date="2020-07" db="EMBL/GenBank/DDBJ databases">
        <title>Huge and variable diversity of episymbiotic CPR bacteria and DPANN archaea in groundwater ecosystems.</title>
        <authorList>
            <person name="He C.Y."/>
            <person name="Keren R."/>
            <person name="Whittaker M."/>
            <person name="Farag I.F."/>
            <person name="Doudna J."/>
            <person name="Cate J.H.D."/>
            <person name="Banfield J.F."/>
        </authorList>
    </citation>
    <scope>NUCLEOTIDE SEQUENCE</scope>
    <source>
        <strain evidence="7">NC_groundwater_717_Ag_S-0.2um_59_8</strain>
    </source>
</reference>
<proteinExistence type="predicted"/>
<dbReference type="InterPro" id="IPR050294">
    <property type="entry name" value="RnfB_subfamily"/>
</dbReference>
<dbReference type="Pfam" id="PF13247">
    <property type="entry name" value="Fer4_11"/>
    <property type="match status" value="1"/>
</dbReference>
<name>A0A932GP05_UNCTE</name>
<evidence type="ECO:0000256" key="4">
    <source>
        <dbReference type="ARBA" id="ARBA00023004"/>
    </source>
</evidence>
<dbReference type="PANTHER" id="PTHR42859">
    <property type="entry name" value="OXIDOREDUCTASE"/>
    <property type="match status" value="1"/>
</dbReference>
<dbReference type="Proteomes" id="UP000741360">
    <property type="component" value="Unassembled WGS sequence"/>
</dbReference>
<keyword evidence="3" id="KW-0677">Repeat</keyword>
<accession>A0A932GP05</accession>